<evidence type="ECO:0000313" key="4">
    <source>
        <dbReference type="EMBL" id="MBY8336801.1"/>
    </source>
</evidence>
<gene>
    <name evidence="4" type="ORF">KYN89_07045</name>
</gene>
<evidence type="ECO:0000259" key="2">
    <source>
        <dbReference type="Pfam" id="PF23844"/>
    </source>
</evidence>
<evidence type="ECO:0000313" key="5">
    <source>
        <dbReference type="Proteomes" id="UP000759298"/>
    </source>
</evidence>
<dbReference type="Pfam" id="PF23844">
    <property type="entry name" value="NCTSP_N"/>
    <property type="match status" value="1"/>
</dbReference>
<reference evidence="4 5" key="1">
    <citation type="submission" date="2021-07" db="EMBL/GenBank/DDBJ databases">
        <title>Alteriqipengyuania abyssalis NZ-12B nov, sp.nov isolated from deep sea sponge in pacific ocean.</title>
        <authorList>
            <person name="Tareen S."/>
            <person name="Wink J."/>
        </authorList>
    </citation>
    <scope>NUCLEOTIDE SEQUENCE [LARGE SCALE GENOMIC DNA]</scope>
    <source>
        <strain evidence="4 5">NZ-12B</strain>
    </source>
</reference>
<accession>A0ABS7PCU4</accession>
<dbReference type="InterPro" id="IPR057122">
    <property type="entry name" value="TIM-barrel_NCTSP"/>
</dbReference>
<comment type="caution">
    <text evidence="4">The sequence shown here is derived from an EMBL/GenBank/DDBJ whole genome shotgun (WGS) entry which is preliminary data.</text>
</comment>
<dbReference type="NCBIfam" id="TIGR02217">
    <property type="entry name" value="chp_TIGR02217"/>
    <property type="match status" value="1"/>
</dbReference>
<name>A0ABS7PCU4_9SPHN</name>
<dbReference type="Pfam" id="PF23845">
    <property type="entry name" value="TIM-barrel_NCTSP"/>
    <property type="match status" value="1"/>
</dbReference>
<proteinExistence type="predicted"/>
<feature type="domain" description="DUF2460" evidence="1">
    <location>
        <begin position="575"/>
        <end position="776"/>
    </location>
</feature>
<organism evidence="4 5">
    <name type="scientific">Alteriqipengyuania abyssalis</name>
    <dbReference type="NCBI Taxonomy" id="2860200"/>
    <lineage>
        <taxon>Bacteria</taxon>
        <taxon>Pseudomonadati</taxon>
        <taxon>Pseudomonadota</taxon>
        <taxon>Alphaproteobacteria</taxon>
        <taxon>Sphingomonadales</taxon>
        <taxon>Erythrobacteraceae</taxon>
        <taxon>Alteriqipengyuania</taxon>
    </lineage>
</organism>
<evidence type="ECO:0000259" key="1">
    <source>
        <dbReference type="Pfam" id="PF09343"/>
    </source>
</evidence>
<dbReference type="InterPro" id="IPR057102">
    <property type="entry name" value="NCTSP_N"/>
</dbReference>
<keyword evidence="5" id="KW-1185">Reference proteome</keyword>
<evidence type="ECO:0000259" key="3">
    <source>
        <dbReference type="Pfam" id="PF23845"/>
    </source>
</evidence>
<dbReference type="RefSeq" id="WP_222824432.1">
    <property type="nucleotide sequence ID" value="NZ_JAHWXP010000002.1"/>
</dbReference>
<feature type="domain" description="Non-contractile tail sheath TIM barrel" evidence="3">
    <location>
        <begin position="210"/>
        <end position="556"/>
    </location>
</feature>
<protein>
    <submittedName>
        <fullName evidence="4">DUF2460 domain-containing protein</fullName>
    </submittedName>
</protein>
<dbReference type="EMBL" id="JAHWXP010000002">
    <property type="protein sequence ID" value="MBY8336801.1"/>
    <property type="molecule type" value="Genomic_DNA"/>
</dbReference>
<dbReference type="Pfam" id="PF09343">
    <property type="entry name" value="DUF2460"/>
    <property type="match status" value="1"/>
</dbReference>
<feature type="domain" description="Non-contractile tail sheath N-terminal" evidence="2">
    <location>
        <begin position="17"/>
        <end position="205"/>
    </location>
</feature>
<sequence length="779" mass="85022">MAYWLCADRNGQEHDHIQRFDPRFWTVNFPRPMMASVVTTAPDALRLTCEFHHAGELAGLIWESEDTLDHPLHAYVTNRDYAHAVLSFRWRSGGVIPLDAVHGPTLTIEGRDASGAARAWYVRLWNYAAGSPEDAVVTLPFSALQSGFALPGEPVHPHDIDRMFISLVPPGYVPGSADPLAQRADGWVEMSDIACDGARAMLEIGESMLPEHGEQIATAYDDCFNQTPARLIRQIRQLGYRGRVVHYVGMSHYFRLEPLGGGHYVSLAGGVLNDACAAWHRAYAEEAQAAGIEIIWSLSYELFDAHCWNDWKQRSADGAPAQTGWEPPSALLSPAHAGAMGYLRQVAAAFVQIARSADMPVRFQIGEPWWWVTPGSFAPCLYDDAARAAFGGDPPVIADMRAPLDEAQKALLDAAGALLSTSTAALAQAVRDAAGGEAEVLLLAFTPTILDGQMPEIERANLPVGWAWPAFDRLQLEDYDWLTAAADARRRAAYAHVDARLGYPIDRQDYFAGFALNAEDAPAYWARIDAALDEARMRGVTQRFVWALPQIARDGYTRLAPPQTDQREDHMQNFDDVPYPLTLGTDASASPEFSTSVLVTASGHERRTAQWADARLRFDVGPGIRSESELATLLGFFRARHGPARGFRLTDPFDFSSNGTTGAPTSADQLLGLGDGETTRFALVKRYGEEPEPQVRRITRPRSGTVRVSVGGQETAGFTLDPLGFVVLDDAPAAGAEVRAGFLFDVPVRFAEDRLAISAAGFAAGQAPSVPLIEIREAA</sequence>
<dbReference type="Proteomes" id="UP000759298">
    <property type="component" value="Unassembled WGS sequence"/>
</dbReference>
<dbReference type="InterPro" id="IPR011740">
    <property type="entry name" value="DUF2460"/>
</dbReference>